<dbReference type="Gene3D" id="1.10.287.1490">
    <property type="match status" value="1"/>
</dbReference>
<dbReference type="Gene3D" id="1.20.1060.20">
    <property type="match status" value="1"/>
</dbReference>
<keyword evidence="4 6" id="KW-0175">Coiled coil</keyword>
<dbReference type="KEGG" id="tro:trd_1746"/>
<dbReference type="HAMAP" id="MF_01894">
    <property type="entry name" value="Smc_prok"/>
    <property type="match status" value="1"/>
</dbReference>
<evidence type="ECO:0000259" key="7">
    <source>
        <dbReference type="SMART" id="SM00968"/>
    </source>
</evidence>
<dbReference type="InterPro" id="IPR010935">
    <property type="entry name" value="SMC_hinge"/>
</dbReference>
<dbReference type="GO" id="GO:0005737">
    <property type="term" value="C:cytoplasm"/>
    <property type="evidence" value="ECO:0007669"/>
    <property type="project" value="UniProtKB-SubCell"/>
</dbReference>
<reference evidence="8 9" key="1">
    <citation type="journal article" date="2009" name="PLoS ONE">
        <title>Complete genome sequence of the aerobic CO-oxidizing thermophile Thermomicrobium roseum.</title>
        <authorList>
            <person name="Wu D."/>
            <person name="Raymond J."/>
            <person name="Wu M."/>
            <person name="Chatterji S."/>
            <person name="Ren Q."/>
            <person name="Graham J.E."/>
            <person name="Bryant D.A."/>
            <person name="Robb F."/>
            <person name="Colman A."/>
            <person name="Tallon L.J."/>
            <person name="Badger J.H."/>
            <person name="Madupu R."/>
            <person name="Ward N.L."/>
            <person name="Eisen J.A."/>
        </authorList>
    </citation>
    <scope>NUCLEOTIDE SEQUENCE [LARGE SCALE GENOMIC DNA]</scope>
    <source>
        <strain evidence="9">ATCC 27502 / DSM 5159 / P-2</strain>
    </source>
</reference>
<comment type="function">
    <text evidence="6">Required for chromosome condensation and partitioning.</text>
</comment>
<feature type="domain" description="SMC hinge" evidence="7">
    <location>
        <begin position="521"/>
        <end position="638"/>
    </location>
</feature>
<feature type="coiled-coil region" evidence="6">
    <location>
        <begin position="830"/>
        <end position="941"/>
    </location>
</feature>
<comment type="subunit">
    <text evidence="6">Homodimer.</text>
</comment>
<evidence type="ECO:0000256" key="4">
    <source>
        <dbReference type="ARBA" id="ARBA00023054"/>
    </source>
</evidence>
<feature type="coiled-coil region" evidence="6">
    <location>
        <begin position="240"/>
        <end position="484"/>
    </location>
</feature>
<proteinExistence type="inferred from homology"/>
<feature type="coiled-coil region" evidence="6">
    <location>
        <begin position="166"/>
        <end position="196"/>
    </location>
</feature>
<dbReference type="PANTHER" id="PTHR43977">
    <property type="entry name" value="STRUCTURAL MAINTENANCE OF CHROMOSOMES PROTEIN 3"/>
    <property type="match status" value="1"/>
</dbReference>
<comment type="domain">
    <text evidence="6">Contains large globular domains required for ATP hydrolysis at each terminus and a third globular domain forming a flexible hinge near the middle of the molecule. These domains are separated by coiled-coil structures.</text>
</comment>
<dbReference type="RefSeq" id="WP_015922688.1">
    <property type="nucleotide sequence ID" value="NC_011959.1"/>
</dbReference>
<dbReference type="SUPFAM" id="SSF75553">
    <property type="entry name" value="Smc hinge domain"/>
    <property type="match status" value="1"/>
</dbReference>
<organism evidence="8 9">
    <name type="scientific">Thermomicrobium roseum (strain ATCC 27502 / DSM 5159 / P-2)</name>
    <dbReference type="NCBI Taxonomy" id="309801"/>
    <lineage>
        <taxon>Bacteria</taxon>
        <taxon>Pseudomonadati</taxon>
        <taxon>Thermomicrobiota</taxon>
        <taxon>Thermomicrobia</taxon>
        <taxon>Thermomicrobiales</taxon>
        <taxon>Thermomicrobiaceae</taxon>
        <taxon>Thermomicrobium</taxon>
    </lineage>
</organism>
<evidence type="ECO:0000313" key="9">
    <source>
        <dbReference type="Proteomes" id="UP000000447"/>
    </source>
</evidence>
<dbReference type="Gene3D" id="3.40.50.300">
    <property type="entry name" value="P-loop containing nucleotide triphosphate hydrolases"/>
    <property type="match status" value="2"/>
</dbReference>
<dbReference type="Proteomes" id="UP000000447">
    <property type="component" value="Chromosome"/>
</dbReference>
<dbReference type="EMBL" id="CP001275">
    <property type="protein sequence ID" value="ACM04681.1"/>
    <property type="molecule type" value="Genomic_DNA"/>
</dbReference>
<dbReference type="SUPFAM" id="SSF52540">
    <property type="entry name" value="P-loop containing nucleoside triphosphate hydrolases"/>
    <property type="match status" value="1"/>
</dbReference>
<dbReference type="GO" id="GO:0007059">
    <property type="term" value="P:chromosome segregation"/>
    <property type="evidence" value="ECO:0007669"/>
    <property type="project" value="UniProtKB-UniRule"/>
</dbReference>
<dbReference type="GO" id="GO:0005524">
    <property type="term" value="F:ATP binding"/>
    <property type="evidence" value="ECO:0007669"/>
    <property type="project" value="UniProtKB-UniRule"/>
</dbReference>
<evidence type="ECO:0000256" key="2">
    <source>
        <dbReference type="ARBA" id="ARBA00022741"/>
    </source>
</evidence>
<comment type="similarity">
    <text evidence="6">Belongs to the SMC family.</text>
</comment>
<dbReference type="Pfam" id="PF02463">
    <property type="entry name" value="SMC_N"/>
    <property type="match status" value="1"/>
</dbReference>
<dbReference type="GO" id="GO:0030261">
    <property type="term" value="P:chromosome condensation"/>
    <property type="evidence" value="ECO:0007669"/>
    <property type="project" value="InterPro"/>
</dbReference>
<dbReference type="InterPro" id="IPR036277">
    <property type="entry name" value="SMC_hinge_sf"/>
</dbReference>
<comment type="subcellular location">
    <subcellularLocation>
        <location evidence="6">Cytoplasm</location>
    </subcellularLocation>
</comment>
<name>B9L135_THERP</name>
<dbReference type="InterPro" id="IPR027417">
    <property type="entry name" value="P-loop_NTPase"/>
</dbReference>
<dbReference type="InterPro" id="IPR024704">
    <property type="entry name" value="SMC"/>
</dbReference>
<feature type="coiled-coil region" evidence="6">
    <location>
        <begin position="995"/>
        <end position="1032"/>
    </location>
</feature>
<gene>
    <name evidence="6" type="primary">smc</name>
    <name evidence="8" type="ordered locus">trd_1746</name>
</gene>
<sequence>MGVRLLRLALLGFKSFADPVELVFDRGITAIVGPNGSGKSNLAEAIAWVLGEQAGSAVRSRRADDVIFAGGPDRPSLGMAEVTLTLEQDGDELGVPFREVSVTRRVFRDGETQYLINGSRARLRDVLRIAAILRADWIITRQGSVDDVLEQRPAERRHYLEHAAGLSALRLRQAEARQQLAEAEQHAQRLDDLLRELEPHVHALGEAAQRAREALAVRASLREALLQLSAARWRRAREEEAKARRELGRLESALRAAEADRAALAAELERVEQQQATVLAQRDQLRELRTERAAQAATAQYRTQLARERIAALGRQLDALAHDVEQLEREIRETEQELEHADTSWQATVHALRATEAALREREAAAVQRTRELSALREQLHRIEHELAERVTERERLARTRAALLATQEAYRAELQRAEAAYAARLQERQRLDQERVRLDEQRAALAADVQTLRVEVERQAAQTERAQQELERCVEVVRELEREDALVRGRLETLTNALTGDLVASAARAVLAAAREGKLSGIVGTLGTLLHVPAELETAIEAALGGHLSDIVVEQWSDAEAAIAFLKATKAGRATFHPLDTIRSLPAGRRPLVAREPGVIGVAADLIEAPPALVPIVESLLGRVLVADDLATVRRLLPQLPPGWVIVTREGELARPTGSVTGGATRGRERGFLSLVRQRRAFAARQERLAASLEEARRQFLAARDAVERARRSLESVRDQLRTQETKLVQLDHEWVQLVRSIQRLDDALAREAESIAAVRAALARDDEQARALHEQEDALHAALDDLEHQRAQVADAIARLDTPDPEREQLLEQIATLRERERAGARERSQLAQRLGELRQRLAALHARWDELRAEHTQFLAEAERSDAEAKRLALEAAELETEERARTVEIERLAEQAKALRTESARAEQRLRQLAQESAAARAALERAERALHSLLEQAAWELAEGSLDAGLVERLEQASRAQQDPPERWERRVAELRRRWQELSRFGEAAIAQYESERERYESLRAQLEDVRGTTQALRKLLADLDREVERGLVRSLRALDRAFADTFAELFGGGRARLVARNGAGSIEGVDLVVQPAGKRVRSVQQLSGGERALTAIALRFALLELDPLPFCVLDEVDAALDEANVARFRGVLERLAERTQFLVITHNRVTIEAAGTLYGVTMGEDGVSRVVSLRLADYACG</sequence>
<feature type="coiled-coil region" evidence="6">
    <location>
        <begin position="694"/>
        <end position="735"/>
    </location>
</feature>
<dbReference type="HOGENOM" id="CLU_001042_2_2_0"/>
<protein>
    <recommendedName>
        <fullName evidence="6">Chromosome partition protein Smc</fullName>
    </recommendedName>
</protein>
<dbReference type="GO" id="GO:0006260">
    <property type="term" value="P:DNA replication"/>
    <property type="evidence" value="ECO:0007669"/>
    <property type="project" value="UniProtKB-UniRule"/>
</dbReference>
<dbReference type="OrthoDB" id="9808768at2"/>
<dbReference type="InterPro" id="IPR011890">
    <property type="entry name" value="SMC_prok"/>
</dbReference>
<evidence type="ECO:0000256" key="1">
    <source>
        <dbReference type="ARBA" id="ARBA00022490"/>
    </source>
</evidence>
<dbReference type="PIRSF" id="PIRSF005719">
    <property type="entry name" value="SMC"/>
    <property type="match status" value="1"/>
</dbReference>
<dbReference type="SMART" id="SM00968">
    <property type="entry name" value="SMC_hinge"/>
    <property type="match status" value="1"/>
</dbReference>
<dbReference type="Pfam" id="PF06470">
    <property type="entry name" value="SMC_hinge"/>
    <property type="match status" value="1"/>
</dbReference>
<dbReference type="Gene3D" id="3.30.70.1620">
    <property type="match status" value="1"/>
</dbReference>
<evidence type="ECO:0000256" key="6">
    <source>
        <dbReference type="HAMAP-Rule" id="MF_01894"/>
    </source>
</evidence>
<dbReference type="GO" id="GO:0007062">
    <property type="term" value="P:sister chromatid cohesion"/>
    <property type="evidence" value="ECO:0007669"/>
    <property type="project" value="InterPro"/>
</dbReference>
<evidence type="ECO:0000256" key="3">
    <source>
        <dbReference type="ARBA" id="ARBA00022840"/>
    </source>
</evidence>
<evidence type="ECO:0000313" key="8">
    <source>
        <dbReference type="EMBL" id="ACM04681.1"/>
    </source>
</evidence>
<dbReference type="GO" id="GO:0005694">
    <property type="term" value="C:chromosome"/>
    <property type="evidence" value="ECO:0007669"/>
    <property type="project" value="InterPro"/>
</dbReference>
<accession>B9L135</accession>
<feature type="binding site" evidence="6">
    <location>
        <begin position="34"/>
        <end position="41"/>
    </location>
    <ligand>
        <name>ATP</name>
        <dbReference type="ChEBI" id="CHEBI:30616"/>
    </ligand>
</feature>
<dbReference type="eggNOG" id="COG1196">
    <property type="taxonomic scope" value="Bacteria"/>
</dbReference>
<keyword evidence="9" id="KW-1185">Reference proteome</keyword>
<dbReference type="GO" id="GO:0016887">
    <property type="term" value="F:ATP hydrolysis activity"/>
    <property type="evidence" value="ECO:0007669"/>
    <property type="project" value="InterPro"/>
</dbReference>
<dbReference type="GO" id="GO:0003677">
    <property type="term" value="F:DNA binding"/>
    <property type="evidence" value="ECO:0007669"/>
    <property type="project" value="UniProtKB-UniRule"/>
</dbReference>
<evidence type="ECO:0000256" key="5">
    <source>
        <dbReference type="ARBA" id="ARBA00023125"/>
    </source>
</evidence>
<keyword evidence="5 6" id="KW-0238">DNA-binding</keyword>
<keyword evidence="3 6" id="KW-0067">ATP-binding</keyword>
<dbReference type="NCBIfam" id="TIGR02168">
    <property type="entry name" value="SMC_prok_B"/>
    <property type="match status" value="1"/>
</dbReference>
<keyword evidence="2 6" id="KW-0547">Nucleotide-binding</keyword>
<dbReference type="InterPro" id="IPR003395">
    <property type="entry name" value="RecF/RecN/SMC_N"/>
</dbReference>
<dbReference type="STRING" id="309801.trd_1746"/>
<dbReference type="AlphaFoldDB" id="B9L135"/>
<keyword evidence="1 6" id="KW-0963">Cytoplasm</keyword>